<evidence type="ECO:0000313" key="3">
    <source>
        <dbReference type="Proteomes" id="UP000092575"/>
    </source>
</evidence>
<dbReference type="EMBL" id="LXTW01000009">
    <property type="protein sequence ID" value="OBX85310.1"/>
    <property type="molecule type" value="Genomic_DNA"/>
</dbReference>
<organism evidence="2 3">
    <name type="scientific">Moraxella nonliquefaciens</name>
    <dbReference type="NCBI Taxonomy" id="478"/>
    <lineage>
        <taxon>Bacteria</taxon>
        <taxon>Pseudomonadati</taxon>
        <taxon>Pseudomonadota</taxon>
        <taxon>Gammaproteobacteria</taxon>
        <taxon>Moraxellales</taxon>
        <taxon>Moraxellaceae</taxon>
        <taxon>Moraxella</taxon>
    </lineage>
</organism>
<keyword evidence="1" id="KW-1133">Transmembrane helix</keyword>
<sequence length="91" mass="11134">MSINDSYYKNKTKLKNFHISLLICFVLFFILFILAYSKFIFLYKVVFYVMFLCMFHAFYRCFVLNQHVIDKMKEKKEKGIKPVFDIDIFED</sequence>
<evidence type="ECO:0000256" key="1">
    <source>
        <dbReference type="SAM" id="Phobius"/>
    </source>
</evidence>
<feature type="transmembrane region" description="Helical" evidence="1">
    <location>
        <begin position="21"/>
        <end position="39"/>
    </location>
</feature>
<keyword evidence="1" id="KW-0472">Membrane</keyword>
<gene>
    <name evidence="2" type="ORF">A7456_10340</name>
</gene>
<dbReference type="Proteomes" id="UP000092575">
    <property type="component" value="Unassembled WGS sequence"/>
</dbReference>
<protein>
    <submittedName>
        <fullName evidence="2">Uncharacterized protein</fullName>
    </submittedName>
</protein>
<dbReference type="STRING" id="478.A7456_10340"/>
<accession>A0A1B8QMU8</accession>
<feature type="transmembrane region" description="Helical" evidence="1">
    <location>
        <begin position="45"/>
        <end position="63"/>
    </location>
</feature>
<name>A0A1B8QMU8_MORNO</name>
<proteinExistence type="predicted"/>
<keyword evidence="1" id="KW-0812">Transmembrane</keyword>
<comment type="caution">
    <text evidence="2">The sequence shown here is derived from an EMBL/GenBank/DDBJ whole genome shotgun (WGS) entry which is preliminary data.</text>
</comment>
<dbReference type="AlphaFoldDB" id="A0A1B8QMU8"/>
<evidence type="ECO:0000313" key="2">
    <source>
        <dbReference type="EMBL" id="OBX85310.1"/>
    </source>
</evidence>
<reference evidence="2 3" key="1">
    <citation type="submission" date="2016-05" db="EMBL/GenBank/DDBJ databases">
        <title>Draft genome sequence of Moraxella nonliquefaciens CCUG 348T.</title>
        <authorList>
            <person name="Salva-Serra F."/>
            <person name="Engstrom-Jakobsson H."/>
            <person name="Thorell K."/>
            <person name="Gonzales-Siles L."/>
            <person name="Karlsson R."/>
            <person name="Boulund F."/>
            <person name="Engstrand L."/>
            <person name="Kristiansson E."/>
            <person name="Moore E."/>
        </authorList>
    </citation>
    <scope>NUCLEOTIDE SEQUENCE [LARGE SCALE GENOMIC DNA]</scope>
    <source>
        <strain evidence="2 3">CCUG 348</strain>
    </source>
</reference>